<reference evidence="1" key="1">
    <citation type="submission" date="2012-05" db="EMBL/GenBank/DDBJ databases">
        <authorList>
            <person name="Krishnakumar V."/>
            <person name="Cheung F."/>
            <person name="Xiao Y."/>
            <person name="Chan A."/>
            <person name="Moskal W.A."/>
            <person name="Town C.D."/>
        </authorList>
    </citation>
    <scope>NUCLEOTIDE SEQUENCE</scope>
</reference>
<dbReference type="EMBL" id="BT135423">
    <property type="protein sequence ID" value="AFK35218.1"/>
    <property type="molecule type" value="mRNA"/>
</dbReference>
<dbReference type="AlphaFoldDB" id="I3S4M6"/>
<protein>
    <submittedName>
        <fullName evidence="1">Uncharacterized protein</fullName>
    </submittedName>
</protein>
<evidence type="ECO:0000313" key="1">
    <source>
        <dbReference type="EMBL" id="AFK35218.1"/>
    </source>
</evidence>
<sequence>MTMEPKPQSMERSASHRLYSSQIEGFWGQIEASHGIPIPSSVSFPSSSCLLPWSLSSFNPGFSTRMHC</sequence>
<name>I3S4M6_LOTJA</name>
<accession>I3S4M6</accession>
<organism evidence="1">
    <name type="scientific">Lotus japonicus</name>
    <name type="common">Lotus corniculatus var. japonicus</name>
    <dbReference type="NCBI Taxonomy" id="34305"/>
    <lineage>
        <taxon>Eukaryota</taxon>
        <taxon>Viridiplantae</taxon>
        <taxon>Streptophyta</taxon>
        <taxon>Embryophyta</taxon>
        <taxon>Tracheophyta</taxon>
        <taxon>Spermatophyta</taxon>
        <taxon>Magnoliopsida</taxon>
        <taxon>eudicotyledons</taxon>
        <taxon>Gunneridae</taxon>
        <taxon>Pentapetalae</taxon>
        <taxon>rosids</taxon>
        <taxon>fabids</taxon>
        <taxon>Fabales</taxon>
        <taxon>Fabaceae</taxon>
        <taxon>Papilionoideae</taxon>
        <taxon>50 kb inversion clade</taxon>
        <taxon>NPAAA clade</taxon>
        <taxon>Hologalegina</taxon>
        <taxon>robinioid clade</taxon>
        <taxon>Loteae</taxon>
        <taxon>Lotus</taxon>
    </lineage>
</organism>
<proteinExistence type="evidence at transcript level"/>